<protein>
    <submittedName>
        <fullName evidence="2">Uncharacterized protein</fullName>
    </submittedName>
</protein>
<proteinExistence type="predicted"/>
<sequence length="251" mass="28254">MMRNSLLMALIVVFIAACNSNTPQTATGDSTVAPVNNGLDLKRLAIGHYTGDFGGAPIHIIINFVEEKFIAGYNTHKGNRRNVSGTIEADGDKWKVILNEPGSHEYDGVFTLIFDKDFANATGSWKPFSDSLSAKQFKLVRHNIDDNDPKSFMESNSYYDGNHTLSFYQDGSCEIAYYPIKADSTKVLQQVIVKGTYKYANEKYYINWGKEGFNNRRADTFLVKHTKPDPNNEYESLSITNADLELMQNEF</sequence>
<accession>A0A327R2S4</accession>
<dbReference type="EMBL" id="QLLL01000001">
    <property type="protein sequence ID" value="RAJ10931.1"/>
    <property type="molecule type" value="Genomic_DNA"/>
</dbReference>
<name>A0A327R2S4_9BACT</name>
<evidence type="ECO:0000313" key="3">
    <source>
        <dbReference type="Proteomes" id="UP000249547"/>
    </source>
</evidence>
<dbReference type="RefSeq" id="WP_111596048.1">
    <property type="nucleotide sequence ID" value="NZ_QLLL01000001.1"/>
</dbReference>
<evidence type="ECO:0000313" key="2">
    <source>
        <dbReference type="EMBL" id="RAJ10931.1"/>
    </source>
</evidence>
<keyword evidence="1" id="KW-0732">Signal</keyword>
<comment type="caution">
    <text evidence="2">The sequence shown here is derived from an EMBL/GenBank/DDBJ whole genome shotgun (WGS) entry which is preliminary data.</text>
</comment>
<evidence type="ECO:0000256" key="1">
    <source>
        <dbReference type="SAM" id="SignalP"/>
    </source>
</evidence>
<dbReference type="OrthoDB" id="353549at2"/>
<dbReference type="Proteomes" id="UP000249547">
    <property type="component" value="Unassembled WGS sequence"/>
</dbReference>
<dbReference type="PROSITE" id="PS51257">
    <property type="entry name" value="PROKAR_LIPOPROTEIN"/>
    <property type="match status" value="1"/>
</dbReference>
<keyword evidence="3" id="KW-1185">Reference proteome</keyword>
<dbReference type="AlphaFoldDB" id="A0A327R2S4"/>
<feature type="chain" id="PRO_5016463166" evidence="1">
    <location>
        <begin position="26"/>
        <end position="251"/>
    </location>
</feature>
<gene>
    <name evidence="2" type="ORF">LX64_00538</name>
</gene>
<feature type="signal peptide" evidence="1">
    <location>
        <begin position="1"/>
        <end position="25"/>
    </location>
</feature>
<reference evidence="2 3" key="1">
    <citation type="submission" date="2018-06" db="EMBL/GenBank/DDBJ databases">
        <title>Genomic Encyclopedia of Archaeal and Bacterial Type Strains, Phase II (KMG-II): from individual species to whole genera.</title>
        <authorList>
            <person name="Goeker M."/>
        </authorList>
    </citation>
    <scope>NUCLEOTIDE SEQUENCE [LARGE SCALE GENOMIC DNA]</scope>
    <source>
        <strain evidence="2 3">DSM 23857</strain>
    </source>
</reference>
<organism evidence="2 3">
    <name type="scientific">Chitinophaga skermanii</name>
    <dbReference type="NCBI Taxonomy" id="331697"/>
    <lineage>
        <taxon>Bacteria</taxon>
        <taxon>Pseudomonadati</taxon>
        <taxon>Bacteroidota</taxon>
        <taxon>Chitinophagia</taxon>
        <taxon>Chitinophagales</taxon>
        <taxon>Chitinophagaceae</taxon>
        <taxon>Chitinophaga</taxon>
    </lineage>
</organism>